<protein>
    <submittedName>
        <fullName evidence="1">DUF2913 family protein</fullName>
    </submittedName>
</protein>
<keyword evidence="2" id="KW-1185">Reference proteome</keyword>
<accession>A0A6G9QRG6</accession>
<gene>
    <name evidence="1" type="ORF">HBH39_18105</name>
</gene>
<dbReference type="RefSeq" id="WP_167680222.1">
    <property type="nucleotide sequence ID" value="NZ_CP050314.1"/>
</dbReference>
<keyword evidence="1" id="KW-0614">Plasmid</keyword>
<evidence type="ECO:0000313" key="1">
    <source>
        <dbReference type="EMBL" id="QIR16391.1"/>
    </source>
</evidence>
<name>A0A6G9QRG6_9GAMM</name>
<proteinExistence type="predicted"/>
<sequence length="192" mass="22189">MKPNYKQHVVDFCFNNLISLYIDVAEQRGFVPPQKRNAYLLKRLKNQYKEPVNKPIKKEIKTLIVRSKSINIEQQLIKLSALIVENNAVAEAEESWVDFLLRLQNHGFNLKVTSYDEPALPDCLYVIKDEIFNNIQRTGSPGPLGLYLYLNSVQAIENAIKLIKADTVFFISNKEIFDNHAKLLMDFRKVCS</sequence>
<dbReference type="KEGG" id="saes:HBH39_18105"/>
<dbReference type="EMBL" id="CP050314">
    <property type="protein sequence ID" value="QIR16391.1"/>
    <property type="molecule type" value="Genomic_DNA"/>
</dbReference>
<organism evidence="1 2">
    <name type="scientific">Shewanella aestuarii</name>
    <dbReference type="NCBI Taxonomy" id="1028752"/>
    <lineage>
        <taxon>Bacteria</taxon>
        <taxon>Pseudomonadati</taxon>
        <taxon>Pseudomonadota</taxon>
        <taxon>Gammaproteobacteria</taxon>
        <taxon>Alteromonadales</taxon>
        <taxon>Shewanellaceae</taxon>
        <taxon>Shewanella</taxon>
    </lineage>
</organism>
<reference evidence="1 2" key="1">
    <citation type="submission" date="2020-03" db="EMBL/GenBank/DDBJ databases">
        <title>Complete genome sequence of Shewanella sp.</title>
        <authorList>
            <person name="Kim Y.-S."/>
            <person name="Kim S.-J."/>
            <person name="Jung H.-K."/>
            <person name="Kim K.-H."/>
        </authorList>
    </citation>
    <scope>NUCLEOTIDE SEQUENCE [LARGE SCALE GENOMIC DNA]</scope>
    <source>
        <strain evidence="1 2">PN3F2</strain>
        <plasmid evidence="1 2">pPN3F2_1</plasmid>
    </source>
</reference>
<evidence type="ECO:0000313" key="2">
    <source>
        <dbReference type="Proteomes" id="UP000502608"/>
    </source>
</evidence>
<dbReference type="Proteomes" id="UP000502608">
    <property type="component" value="Plasmid pPN3F2_1"/>
</dbReference>
<geneLocation type="plasmid" evidence="1 2">
    <name>pPN3F2_1</name>
</geneLocation>
<dbReference type="AlphaFoldDB" id="A0A6G9QRG6"/>